<evidence type="ECO:0000313" key="1">
    <source>
        <dbReference type="EMBL" id="GAI52961.1"/>
    </source>
</evidence>
<feature type="non-terminal residue" evidence="1">
    <location>
        <position position="1"/>
    </location>
</feature>
<gene>
    <name evidence="1" type="ORF">S06H3_62983</name>
</gene>
<reference evidence="1" key="1">
    <citation type="journal article" date="2014" name="Front. Microbiol.">
        <title>High frequency of phylogenetically diverse reductive dehalogenase-homologous genes in deep subseafloor sedimentary metagenomes.</title>
        <authorList>
            <person name="Kawai M."/>
            <person name="Futagami T."/>
            <person name="Toyoda A."/>
            <person name="Takaki Y."/>
            <person name="Nishi S."/>
            <person name="Hori S."/>
            <person name="Arai W."/>
            <person name="Tsubouchi T."/>
            <person name="Morono Y."/>
            <person name="Uchiyama I."/>
            <person name="Ito T."/>
            <person name="Fujiyama A."/>
            <person name="Inagaki F."/>
            <person name="Takami H."/>
        </authorList>
    </citation>
    <scope>NUCLEOTIDE SEQUENCE</scope>
    <source>
        <strain evidence="1">Expedition CK06-06</strain>
    </source>
</reference>
<name>X1QDU4_9ZZZZ</name>
<dbReference type="EMBL" id="BARV01041675">
    <property type="protein sequence ID" value="GAI52961.1"/>
    <property type="molecule type" value="Genomic_DNA"/>
</dbReference>
<accession>X1QDU4</accession>
<proteinExistence type="predicted"/>
<dbReference type="AlphaFoldDB" id="X1QDU4"/>
<protein>
    <submittedName>
        <fullName evidence="1">Uncharacterized protein</fullName>
    </submittedName>
</protein>
<comment type="caution">
    <text evidence="1">The sequence shown here is derived from an EMBL/GenBank/DDBJ whole genome shotgun (WGS) entry which is preliminary data.</text>
</comment>
<organism evidence="1">
    <name type="scientific">marine sediment metagenome</name>
    <dbReference type="NCBI Taxonomy" id="412755"/>
    <lineage>
        <taxon>unclassified sequences</taxon>
        <taxon>metagenomes</taxon>
        <taxon>ecological metagenomes</taxon>
    </lineage>
</organism>
<sequence length="43" mass="4853">LDRWEIHYDIIGRVTNTGLAVVKEGEKVIGEETAMVVELSYCD</sequence>